<dbReference type="Pfam" id="PF00149">
    <property type="entry name" value="Metallophos"/>
    <property type="match status" value="1"/>
</dbReference>
<dbReference type="InterPro" id="IPR050884">
    <property type="entry name" value="CNP_phosphodiesterase-III"/>
</dbReference>
<evidence type="ECO:0000259" key="5">
    <source>
        <dbReference type="Pfam" id="PF00149"/>
    </source>
</evidence>
<dbReference type="InterPro" id="IPR004843">
    <property type="entry name" value="Calcineurin-like_PHP"/>
</dbReference>
<keyword evidence="7" id="KW-1185">Reference proteome</keyword>
<organism evidence="6 7">
    <name type="scientific">Frigoriglobus tundricola</name>
    <dbReference type="NCBI Taxonomy" id="2774151"/>
    <lineage>
        <taxon>Bacteria</taxon>
        <taxon>Pseudomonadati</taxon>
        <taxon>Planctomycetota</taxon>
        <taxon>Planctomycetia</taxon>
        <taxon>Gemmatales</taxon>
        <taxon>Gemmataceae</taxon>
        <taxon>Frigoriglobus</taxon>
    </lineage>
</organism>
<comment type="similarity">
    <text evidence="4">Belongs to the cyclic nucleotide phosphodiesterase class-III family.</text>
</comment>
<dbReference type="PANTHER" id="PTHR42988:SF2">
    <property type="entry name" value="CYCLIC NUCLEOTIDE PHOSPHODIESTERASE CBUA0032-RELATED"/>
    <property type="match status" value="1"/>
</dbReference>
<evidence type="ECO:0000313" key="6">
    <source>
        <dbReference type="EMBL" id="QJW96646.1"/>
    </source>
</evidence>
<dbReference type="InterPro" id="IPR029052">
    <property type="entry name" value="Metallo-depent_PP-like"/>
</dbReference>
<sequence length="298" mass="33320">MTIRLAHFSDVHLTVRPLGWRVRDVFNKRLTGWANVTVRGRGATFKHANDVTAALRRELATGHFDRLVFSGDATTLGFPAEMTAAANRLGVGDATLPPAIAVPGNHDVYVGHSARNRLFEDAFAPWQRGERVSADHYPFAQKVGHVWLIALNSAKPNFLLWDASGRVGGAQLHRLRELCAKLDGPRVVVSHYPVLMEGHRPEPRWHRLLDWAKVRDAAAACGVSLWLHGHRHRWYVLPPAGNLPFATICAGSSTQIDRWGYHDYTIDGWHLKGVRRVYDLATGTFQEAERFELQLPGA</sequence>
<dbReference type="PANTHER" id="PTHR42988">
    <property type="entry name" value="PHOSPHOHYDROLASE"/>
    <property type="match status" value="1"/>
</dbReference>
<evidence type="ECO:0000256" key="3">
    <source>
        <dbReference type="ARBA" id="ARBA00023004"/>
    </source>
</evidence>
<evidence type="ECO:0000256" key="1">
    <source>
        <dbReference type="ARBA" id="ARBA00022723"/>
    </source>
</evidence>
<dbReference type="KEGG" id="ftj:FTUN_4203"/>
<protein>
    <recommendedName>
        <fullName evidence="5">Calcineurin-like phosphoesterase domain-containing protein</fullName>
    </recommendedName>
</protein>
<dbReference type="Gene3D" id="3.60.21.10">
    <property type="match status" value="1"/>
</dbReference>
<dbReference type="EMBL" id="CP053452">
    <property type="protein sequence ID" value="QJW96646.1"/>
    <property type="molecule type" value="Genomic_DNA"/>
</dbReference>
<evidence type="ECO:0000256" key="2">
    <source>
        <dbReference type="ARBA" id="ARBA00022801"/>
    </source>
</evidence>
<dbReference type="Proteomes" id="UP000503447">
    <property type="component" value="Chromosome"/>
</dbReference>
<dbReference type="AlphaFoldDB" id="A0A6M5YT96"/>
<reference evidence="7" key="1">
    <citation type="submission" date="2020-05" db="EMBL/GenBank/DDBJ databases">
        <title>Frigoriglobus tundricola gen. nov., sp. nov., a psychrotolerant cellulolytic planctomycete of the family Gemmataceae with two divergent copies of 16S rRNA gene.</title>
        <authorList>
            <person name="Kulichevskaya I.S."/>
            <person name="Ivanova A.A."/>
            <person name="Naumoff D.G."/>
            <person name="Beletsky A.V."/>
            <person name="Rijpstra W.I.C."/>
            <person name="Sinninghe Damste J.S."/>
            <person name="Mardanov A.V."/>
            <person name="Ravin N.V."/>
            <person name="Dedysh S.N."/>
        </authorList>
    </citation>
    <scope>NUCLEOTIDE SEQUENCE [LARGE SCALE GENOMIC DNA]</scope>
    <source>
        <strain evidence="7">PL17</strain>
    </source>
</reference>
<accession>A0A6M5YT96</accession>
<evidence type="ECO:0000313" key="7">
    <source>
        <dbReference type="Proteomes" id="UP000503447"/>
    </source>
</evidence>
<keyword evidence="2" id="KW-0378">Hydrolase</keyword>
<gene>
    <name evidence="6" type="ORF">FTUN_4203</name>
</gene>
<dbReference type="GO" id="GO:0016787">
    <property type="term" value="F:hydrolase activity"/>
    <property type="evidence" value="ECO:0007669"/>
    <property type="project" value="UniProtKB-KW"/>
</dbReference>
<proteinExistence type="inferred from homology"/>
<name>A0A6M5YT96_9BACT</name>
<dbReference type="SUPFAM" id="SSF56300">
    <property type="entry name" value="Metallo-dependent phosphatases"/>
    <property type="match status" value="1"/>
</dbReference>
<dbReference type="RefSeq" id="WP_171472184.1">
    <property type="nucleotide sequence ID" value="NZ_CP053452.2"/>
</dbReference>
<dbReference type="GO" id="GO:0046872">
    <property type="term" value="F:metal ion binding"/>
    <property type="evidence" value="ECO:0007669"/>
    <property type="project" value="UniProtKB-KW"/>
</dbReference>
<feature type="domain" description="Calcineurin-like phosphoesterase" evidence="5">
    <location>
        <begin position="3"/>
        <end position="233"/>
    </location>
</feature>
<keyword evidence="3" id="KW-0408">Iron</keyword>
<keyword evidence="1" id="KW-0479">Metal-binding</keyword>
<evidence type="ECO:0000256" key="4">
    <source>
        <dbReference type="ARBA" id="ARBA00025742"/>
    </source>
</evidence>